<sequence length="209" mass="24261">MVKNNAQAIASMKETVIENAKQIADLKKAVEFVSDEVNDVKVKLGAMEAEVKKMDSKSAEQEKRLSHLEGYARRWNLRIYGVPEKEKEDVRERVIQVCQQLLPEAKGKIPFIVDTVHRLRRKQLNNDKPRGVIFQFTSRFYRDAVWRAAKDSVFLRNNNLKIAEDLSPSDRERRNKLWPLVDKARRENKRAYFVGGRAFVDGTEIFSPT</sequence>
<evidence type="ECO:0000313" key="3">
    <source>
        <dbReference type="Proteomes" id="UP000324632"/>
    </source>
</evidence>
<dbReference type="InterPro" id="IPR004244">
    <property type="entry name" value="Transposase_22"/>
</dbReference>
<comment type="caution">
    <text evidence="2">The sequence shown here is derived from an EMBL/GenBank/DDBJ whole genome shotgun (WGS) entry which is preliminary data.</text>
</comment>
<organism evidence="2 3">
    <name type="scientific">Triplophysa tibetana</name>
    <dbReference type="NCBI Taxonomy" id="1572043"/>
    <lineage>
        <taxon>Eukaryota</taxon>
        <taxon>Metazoa</taxon>
        <taxon>Chordata</taxon>
        <taxon>Craniata</taxon>
        <taxon>Vertebrata</taxon>
        <taxon>Euteleostomi</taxon>
        <taxon>Actinopterygii</taxon>
        <taxon>Neopterygii</taxon>
        <taxon>Teleostei</taxon>
        <taxon>Ostariophysi</taxon>
        <taxon>Cypriniformes</taxon>
        <taxon>Nemacheilidae</taxon>
        <taxon>Triplophysa</taxon>
    </lineage>
</organism>
<feature type="coiled-coil region" evidence="1">
    <location>
        <begin position="23"/>
        <end position="64"/>
    </location>
</feature>
<dbReference type="Proteomes" id="UP000324632">
    <property type="component" value="Chromosome 21"/>
</dbReference>
<evidence type="ECO:0000313" key="2">
    <source>
        <dbReference type="EMBL" id="KAA0705276.1"/>
    </source>
</evidence>
<proteinExistence type="predicted"/>
<protein>
    <submittedName>
        <fullName evidence="2">Uncharacterized protein</fullName>
    </submittedName>
</protein>
<reference evidence="2 3" key="1">
    <citation type="journal article" date="2019" name="Mol. Ecol. Resour.">
        <title>Chromosome-level genome assembly of Triplophysa tibetana, a fish adapted to the harsh high-altitude environment of the Tibetan Plateau.</title>
        <authorList>
            <person name="Yang X."/>
            <person name="Liu H."/>
            <person name="Ma Z."/>
            <person name="Zou Y."/>
            <person name="Zou M."/>
            <person name="Mao Y."/>
            <person name="Li X."/>
            <person name="Wang H."/>
            <person name="Chen T."/>
            <person name="Wang W."/>
            <person name="Yang R."/>
        </authorList>
    </citation>
    <scope>NUCLEOTIDE SEQUENCE [LARGE SCALE GENOMIC DNA]</scope>
    <source>
        <strain evidence="2">TTIB1903HZAU</strain>
        <tissue evidence="2">Muscle</tissue>
    </source>
</reference>
<dbReference type="AlphaFoldDB" id="A0A5A9N8H5"/>
<dbReference type="PANTHER" id="PTHR11505">
    <property type="entry name" value="L1 TRANSPOSABLE ELEMENT-RELATED"/>
    <property type="match status" value="1"/>
</dbReference>
<dbReference type="EMBL" id="SOYY01000021">
    <property type="protein sequence ID" value="KAA0705276.1"/>
    <property type="molecule type" value="Genomic_DNA"/>
</dbReference>
<dbReference type="Gene3D" id="3.30.70.1820">
    <property type="entry name" value="L1 transposable element, RRM domain"/>
    <property type="match status" value="1"/>
</dbReference>
<name>A0A5A9N8H5_9TELE</name>
<evidence type="ECO:0000256" key="1">
    <source>
        <dbReference type="SAM" id="Coils"/>
    </source>
</evidence>
<gene>
    <name evidence="2" type="ORF">E1301_Tti009859</name>
</gene>
<keyword evidence="1" id="KW-0175">Coiled coil</keyword>
<accession>A0A5A9N8H5</accession>
<keyword evidence="3" id="KW-1185">Reference proteome</keyword>